<evidence type="ECO:0000259" key="10">
    <source>
        <dbReference type="PROSITE" id="PS50109"/>
    </source>
</evidence>
<dbReference type="InterPro" id="IPR036890">
    <property type="entry name" value="HATPase_C_sf"/>
</dbReference>
<keyword evidence="5 9" id="KW-0812">Transmembrane</keyword>
<dbReference type="PROSITE" id="PS50109">
    <property type="entry name" value="HIS_KIN"/>
    <property type="match status" value="1"/>
</dbReference>
<accession>A0A3A9Z1H4</accession>
<dbReference type="RefSeq" id="WP_120730519.1">
    <property type="nucleotide sequence ID" value="NZ_RBAK01000010.1"/>
</dbReference>
<evidence type="ECO:0000256" key="5">
    <source>
        <dbReference type="ARBA" id="ARBA00022692"/>
    </source>
</evidence>
<dbReference type="GO" id="GO:0005886">
    <property type="term" value="C:plasma membrane"/>
    <property type="evidence" value="ECO:0007669"/>
    <property type="project" value="TreeGrafter"/>
</dbReference>
<keyword evidence="7 9" id="KW-1133">Transmembrane helix</keyword>
<feature type="domain" description="Histidine kinase" evidence="10">
    <location>
        <begin position="518"/>
        <end position="623"/>
    </location>
</feature>
<feature type="compositionally biased region" description="Low complexity" evidence="8">
    <location>
        <begin position="713"/>
        <end position="739"/>
    </location>
</feature>
<dbReference type="SUPFAM" id="SSF55874">
    <property type="entry name" value="ATPase domain of HSP90 chaperone/DNA topoisomerase II/histidine kinase"/>
    <property type="match status" value="1"/>
</dbReference>
<proteinExistence type="predicted"/>
<keyword evidence="4" id="KW-0808">Transferase</keyword>
<evidence type="ECO:0000313" key="12">
    <source>
        <dbReference type="EMBL" id="RKN42025.1"/>
    </source>
</evidence>
<comment type="caution">
    <text evidence="12">The sequence shown here is derived from an EMBL/GenBank/DDBJ whole genome shotgun (WGS) entry which is preliminary data.</text>
</comment>
<evidence type="ECO:0000256" key="4">
    <source>
        <dbReference type="ARBA" id="ARBA00022679"/>
    </source>
</evidence>
<evidence type="ECO:0000256" key="9">
    <source>
        <dbReference type="SAM" id="Phobius"/>
    </source>
</evidence>
<dbReference type="InterPro" id="IPR013587">
    <property type="entry name" value="Nitrate/nitrite_sensing"/>
</dbReference>
<reference evidence="12 13" key="1">
    <citation type="journal article" date="2004" name="Syst. Appl. Microbiol.">
        <title>Cryptoendolithic actinomycetes from antarctic sandstone rock samples: Micromonospora endolithica sp. nov. and two isolates related to Micromonospora coerulea Jensen 1932.</title>
        <authorList>
            <person name="Hirsch P."/>
            <person name="Mevs U."/>
            <person name="Kroppenstedt R.M."/>
            <person name="Schumann P."/>
            <person name="Stackebrandt E."/>
        </authorList>
    </citation>
    <scope>NUCLEOTIDE SEQUENCE [LARGE SCALE GENOMIC DNA]</scope>
    <source>
        <strain evidence="12 13">JCM 12677</strain>
    </source>
</reference>
<feature type="compositionally biased region" description="Low complexity" evidence="8">
    <location>
        <begin position="692"/>
        <end position="705"/>
    </location>
</feature>
<dbReference type="SMART" id="SM00387">
    <property type="entry name" value="HATPase_c"/>
    <property type="match status" value="1"/>
</dbReference>
<feature type="compositionally biased region" description="Low complexity" evidence="8">
    <location>
        <begin position="789"/>
        <end position="798"/>
    </location>
</feature>
<comment type="catalytic activity">
    <reaction evidence="1">
        <text>ATP + protein L-histidine = ADP + protein N-phospho-L-histidine.</text>
        <dbReference type="EC" id="2.7.13.3"/>
    </reaction>
</comment>
<dbReference type="Gene3D" id="6.10.340.10">
    <property type="match status" value="1"/>
</dbReference>
<evidence type="ECO:0000256" key="7">
    <source>
        <dbReference type="ARBA" id="ARBA00022989"/>
    </source>
</evidence>
<dbReference type="Pfam" id="PF02518">
    <property type="entry name" value="HATPase_c"/>
    <property type="match status" value="1"/>
</dbReference>
<gene>
    <name evidence="12" type="ORF">D7223_23040</name>
</gene>
<evidence type="ECO:0000256" key="3">
    <source>
        <dbReference type="ARBA" id="ARBA00022553"/>
    </source>
</evidence>
<keyword evidence="6" id="KW-0418">Kinase</keyword>
<evidence type="ECO:0000256" key="2">
    <source>
        <dbReference type="ARBA" id="ARBA00012438"/>
    </source>
</evidence>
<organism evidence="12 13">
    <name type="scientific">Micromonospora endolithica</name>
    <dbReference type="NCBI Taxonomy" id="230091"/>
    <lineage>
        <taxon>Bacteria</taxon>
        <taxon>Bacillati</taxon>
        <taxon>Actinomycetota</taxon>
        <taxon>Actinomycetes</taxon>
        <taxon>Micromonosporales</taxon>
        <taxon>Micromonosporaceae</taxon>
        <taxon>Micromonospora</taxon>
    </lineage>
</organism>
<keyword evidence="3" id="KW-0597">Phosphoprotein</keyword>
<keyword evidence="13" id="KW-1185">Reference proteome</keyword>
<protein>
    <recommendedName>
        <fullName evidence="2">histidine kinase</fullName>
        <ecNumber evidence="2">2.7.13.3</ecNumber>
    </recommendedName>
</protein>
<dbReference type="OrthoDB" id="4349881at2"/>
<dbReference type="EMBL" id="RBAK01000010">
    <property type="protein sequence ID" value="RKN42025.1"/>
    <property type="molecule type" value="Genomic_DNA"/>
</dbReference>
<feature type="transmembrane region" description="Helical" evidence="9">
    <location>
        <begin position="305"/>
        <end position="328"/>
    </location>
</feature>
<dbReference type="Proteomes" id="UP000281726">
    <property type="component" value="Unassembled WGS sequence"/>
</dbReference>
<dbReference type="InterPro" id="IPR050428">
    <property type="entry name" value="TCS_sensor_his_kinase"/>
</dbReference>
<evidence type="ECO:0000256" key="8">
    <source>
        <dbReference type="SAM" id="MobiDB-lite"/>
    </source>
</evidence>
<evidence type="ECO:0000313" key="13">
    <source>
        <dbReference type="Proteomes" id="UP000281726"/>
    </source>
</evidence>
<dbReference type="InterPro" id="IPR005467">
    <property type="entry name" value="His_kinase_dom"/>
</dbReference>
<evidence type="ECO:0000256" key="6">
    <source>
        <dbReference type="ARBA" id="ARBA00022777"/>
    </source>
</evidence>
<dbReference type="InterPro" id="IPR003594">
    <property type="entry name" value="HATPase_dom"/>
</dbReference>
<name>A0A3A9Z1H4_9ACTN</name>
<dbReference type="PANTHER" id="PTHR45436:SF5">
    <property type="entry name" value="SENSOR HISTIDINE KINASE TRCS"/>
    <property type="match status" value="1"/>
</dbReference>
<evidence type="ECO:0000259" key="11">
    <source>
        <dbReference type="PROSITE" id="PS50906"/>
    </source>
</evidence>
<dbReference type="GO" id="GO:0000160">
    <property type="term" value="P:phosphorelay signal transduction system"/>
    <property type="evidence" value="ECO:0007669"/>
    <property type="project" value="TreeGrafter"/>
</dbReference>
<feature type="domain" description="NIT" evidence="11">
    <location>
        <begin position="53"/>
        <end position="301"/>
    </location>
</feature>
<feature type="transmembrane region" description="Helical" evidence="9">
    <location>
        <begin position="12"/>
        <end position="30"/>
    </location>
</feature>
<dbReference type="Pfam" id="PF08376">
    <property type="entry name" value="NIT"/>
    <property type="match status" value="1"/>
</dbReference>
<dbReference type="PROSITE" id="PS50906">
    <property type="entry name" value="NIT"/>
    <property type="match status" value="1"/>
</dbReference>
<dbReference type="GO" id="GO:0004673">
    <property type="term" value="F:protein histidine kinase activity"/>
    <property type="evidence" value="ECO:0007669"/>
    <property type="project" value="UniProtKB-EC"/>
</dbReference>
<feature type="region of interest" description="Disordered" evidence="8">
    <location>
        <begin position="626"/>
        <end position="810"/>
    </location>
</feature>
<sequence length="810" mass="85343">MNTRDWPIRSKLTALVVVPVTALLALWIFATTLTFGPALDLLAARTLLYDLGRPGETVVAELQRERRLSVIQLSGTGMLPNLAEQRQRTDRAVIELRRRISGDDLRDAAGDLLDTRLDQLVAALDALPVGRDFIDRRQVDRAGAVGLYSGMVTSAFQAFAAMAALPDAELNRQALAVTALGRSRELLGQVDALLAGAFTSGRFAEGEHAQVVQAVANHRYLVDAAVADLPPTERAAYQRLTEQEAFGQLRTLLDTVVAVPERSRPAVTAASWIASYDQVQQSMRAYELDQADGLAERSVPTAVTILVRLAAAGLLGLAAVVVAIVVALRVGRSLAARLTAVRTAALETAEHRLPDVVARLRRGEQVDVAREAPPLEYGADEIGQVGRAFTQVQRTAVQAAVDEVALRRGLNEVFLNIARRSQGLVHRQLALLDKMERGTEDPDELAALFGVDHLATRLRRHAEDLVILAGSPPGRGWRQPVAMVDLIRGAIGEVESYDRVDIAAVTPAGTAGRAVGDLMHLLAELIENATAFSPPDTRVVVSGQPVANGYAIEVTDHGLGMSPAALDNANRRLSRSPEFDPAETARLGLFVVARLAARHGVRVRLRASEESGLTAVVLIPTDLVTDEPALPVDPAPAAAGTRRRTTVPRPRATRPAPPVPAGAAPDRVALAGPAPSELGGEIDGLPRRVRRPAPGAPTAPAVGSPAAPPPVPADAVPTAGPATVAGAPTGADGPADVAGRPADGRPPVDGPTVRQPALASPTPRSPDEARRVMAALQAGTARGRREAVRPPGAAAPGTDPEPPTTTERDA</sequence>
<evidence type="ECO:0000256" key="1">
    <source>
        <dbReference type="ARBA" id="ARBA00000085"/>
    </source>
</evidence>
<feature type="compositionally biased region" description="Low complexity" evidence="8">
    <location>
        <begin position="628"/>
        <end position="640"/>
    </location>
</feature>
<keyword evidence="9" id="KW-0472">Membrane</keyword>
<dbReference type="AlphaFoldDB" id="A0A3A9Z1H4"/>
<dbReference type="InterPro" id="IPR010910">
    <property type="entry name" value="Nitrate/nitrite_sensing_bac"/>
</dbReference>
<dbReference type="PANTHER" id="PTHR45436">
    <property type="entry name" value="SENSOR HISTIDINE KINASE YKOH"/>
    <property type="match status" value="1"/>
</dbReference>
<dbReference type="EC" id="2.7.13.3" evidence="2"/>
<dbReference type="Gene3D" id="3.30.565.10">
    <property type="entry name" value="Histidine kinase-like ATPase, C-terminal domain"/>
    <property type="match status" value="1"/>
</dbReference>